<feature type="domain" description="DUF6593" evidence="1">
    <location>
        <begin position="8"/>
        <end position="142"/>
    </location>
</feature>
<name>A0ABR3F7Q1_9AGAR</name>
<protein>
    <recommendedName>
        <fullName evidence="1">DUF6593 domain-containing protein</fullName>
    </recommendedName>
</protein>
<dbReference type="InterPro" id="IPR046528">
    <property type="entry name" value="DUF6593"/>
</dbReference>
<proteinExistence type="predicted"/>
<keyword evidence="3" id="KW-1185">Reference proteome</keyword>
<dbReference type="Proteomes" id="UP001465976">
    <property type="component" value="Unassembled WGS sequence"/>
</dbReference>
<dbReference type="Pfam" id="PF20236">
    <property type="entry name" value="DUF6593"/>
    <property type="match status" value="1"/>
</dbReference>
<gene>
    <name evidence="2" type="ORF">V5O48_010848</name>
</gene>
<dbReference type="EMBL" id="JBAHYK010000819">
    <property type="protein sequence ID" value="KAL0571116.1"/>
    <property type="molecule type" value="Genomic_DNA"/>
</dbReference>
<reference evidence="2 3" key="1">
    <citation type="submission" date="2024-02" db="EMBL/GenBank/DDBJ databases">
        <title>A draft genome for the cacao thread blight pathogen Marasmius crinis-equi.</title>
        <authorList>
            <person name="Cohen S.P."/>
            <person name="Baruah I.K."/>
            <person name="Amoako-Attah I."/>
            <person name="Bukari Y."/>
            <person name="Meinhardt L.W."/>
            <person name="Bailey B.A."/>
        </authorList>
    </citation>
    <scope>NUCLEOTIDE SEQUENCE [LARGE SCALE GENOMIC DNA]</scope>
    <source>
        <strain evidence="2 3">GH-76</strain>
    </source>
</reference>
<comment type="caution">
    <text evidence="2">The sequence shown here is derived from an EMBL/GenBank/DDBJ whole genome shotgun (WGS) entry which is preliminary data.</text>
</comment>
<evidence type="ECO:0000313" key="2">
    <source>
        <dbReference type="EMBL" id="KAL0571116.1"/>
    </source>
</evidence>
<sequence>MDLVFSEDSARNTTLSLPTGEPVYLISTPSRVFHDEQTTITKFLPHGGGPVAIGRNVLPNGGIFKSGMSFTSSNGEEYTWKRKSDSALLSNKWNTHVAVYEAKHTGILGESPQSAKLSVMPEVTEILDEIVATFVYTERAYRV</sequence>
<accession>A0ABR3F7Q1</accession>
<evidence type="ECO:0000259" key="1">
    <source>
        <dbReference type="Pfam" id="PF20236"/>
    </source>
</evidence>
<organism evidence="2 3">
    <name type="scientific">Marasmius crinis-equi</name>
    <dbReference type="NCBI Taxonomy" id="585013"/>
    <lineage>
        <taxon>Eukaryota</taxon>
        <taxon>Fungi</taxon>
        <taxon>Dikarya</taxon>
        <taxon>Basidiomycota</taxon>
        <taxon>Agaricomycotina</taxon>
        <taxon>Agaricomycetes</taxon>
        <taxon>Agaricomycetidae</taxon>
        <taxon>Agaricales</taxon>
        <taxon>Marasmiineae</taxon>
        <taxon>Marasmiaceae</taxon>
        <taxon>Marasmius</taxon>
    </lineage>
</organism>
<evidence type="ECO:0000313" key="3">
    <source>
        <dbReference type="Proteomes" id="UP001465976"/>
    </source>
</evidence>